<feature type="compositionally biased region" description="Low complexity" evidence="2">
    <location>
        <begin position="457"/>
        <end position="470"/>
    </location>
</feature>
<accession>A0A2R5G9V4</accession>
<name>A0A2R5G9V4_9STRA</name>
<feature type="compositionally biased region" description="Pro residues" evidence="2">
    <location>
        <begin position="124"/>
        <end position="134"/>
    </location>
</feature>
<evidence type="ECO:0000313" key="4">
    <source>
        <dbReference type="Proteomes" id="UP000241890"/>
    </source>
</evidence>
<organism evidence="3 4">
    <name type="scientific">Hondaea fermentalgiana</name>
    <dbReference type="NCBI Taxonomy" id="2315210"/>
    <lineage>
        <taxon>Eukaryota</taxon>
        <taxon>Sar</taxon>
        <taxon>Stramenopiles</taxon>
        <taxon>Bigyra</taxon>
        <taxon>Labyrinthulomycetes</taxon>
        <taxon>Thraustochytrida</taxon>
        <taxon>Thraustochytriidae</taxon>
        <taxon>Hondaea</taxon>
    </lineage>
</organism>
<reference evidence="3 4" key="1">
    <citation type="submission" date="2017-12" db="EMBL/GenBank/DDBJ databases">
        <title>Sequencing, de novo assembly and annotation of complete genome of a new Thraustochytrid species, strain FCC1311.</title>
        <authorList>
            <person name="Sedici K."/>
            <person name="Godart F."/>
            <person name="Aiese Cigliano R."/>
            <person name="Sanseverino W."/>
            <person name="Barakat M."/>
            <person name="Ortet P."/>
            <person name="Marechal E."/>
            <person name="Cagnac O."/>
            <person name="Amato A."/>
        </authorList>
    </citation>
    <scope>NUCLEOTIDE SEQUENCE [LARGE SCALE GENOMIC DNA]</scope>
</reference>
<evidence type="ECO:0000256" key="2">
    <source>
        <dbReference type="SAM" id="MobiDB-lite"/>
    </source>
</evidence>
<feature type="coiled-coil region" evidence="1">
    <location>
        <begin position="313"/>
        <end position="340"/>
    </location>
</feature>
<keyword evidence="4" id="KW-1185">Reference proteome</keyword>
<feature type="region of interest" description="Disordered" evidence="2">
    <location>
        <begin position="527"/>
        <end position="567"/>
    </location>
</feature>
<sequence length="567" mass="60512">MNARARALFPFLLVPSCPRQTRKQIREEFHRANDELGGSHHDLLEENQGTDEEGDEEVDDNDLNYGVDPVITDINEELRVIEGMISEHTKLREIEVDDDGDDEDDDDEDDDDEDDDDDVNLPEAPQPIRLPPPAKSNIAKALEKAEAQSLSSRRGPRSPRSGSPRGSSGLAKGSLVAATGTSASDSQGQSAAPSSANPPRAPGTAEKDSPAVTAQVVPTPSNEDGADPKFVIPSTGAPADPKTVFDTLGKLALESSSAGEKQGEEDAATKQQTTQPSSTPARVLETGSSGEKASEGGAVRMVELPDYLAMIAREHKQQLLEKQRLELAKAAEAVNRAEAAESGAAKTPRSEVMIRRGYLDRLGFAGSSAPLSHSPGATRMTKGIDMGINARRAAIASARTRSKPPSLRVQLREAPSSSKSKGFFKKIASWIASDEGQSTSDASAGAGASGGLTQISSSLDSASSGGSFNSPALGPKSRRVNFKETADVYYIPARSDFPAKVKNAIWHTRAEFVEMVMTNMDQLELEMQQEAEAQRRIQDLRNNPPPSYNKNRASKDKSASGDPAAKS</sequence>
<feature type="compositionally biased region" description="Acidic residues" evidence="2">
    <location>
        <begin position="95"/>
        <end position="120"/>
    </location>
</feature>
<feature type="compositionally biased region" description="Low complexity" evidence="2">
    <location>
        <begin position="158"/>
        <end position="169"/>
    </location>
</feature>
<evidence type="ECO:0000256" key="1">
    <source>
        <dbReference type="SAM" id="Coils"/>
    </source>
</evidence>
<evidence type="ECO:0000313" key="3">
    <source>
        <dbReference type="EMBL" id="GBG27832.1"/>
    </source>
</evidence>
<comment type="caution">
    <text evidence="3">The sequence shown here is derived from an EMBL/GenBank/DDBJ whole genome shotgun (WGS) entry which is preliminary data.</text>
</comment>
<feature type="region of interest" description="Disordered" evidence="2">
    <location>
        <begin position="32"/>
        <end position="67"/>
    </location>
</feature>
<feature type="compositionally biased region" description="Basic and acidic residues" evidence="2">
    <location>
        <begin position="85"/>
        <end position="94"/>
    </location>
</feature>
<feature type="compositionally biased region" description="Low complexity" evidence="2">
    <location>
        <begin position="182"/>
        <end position="198"/>
    </location>
</feature>
<feature type="region of interest" description="Disordered" evidence="2">
    <location>
        <begin position="85"/>
        <end position="299"/>
    </location>
</feature>
<feature type="compositionally biased region" description="Acidic residues" evidence="2">
    <location>
        <begin position="48"/>
        <end position="62"/>
    </location>
</feature>
<keyword evidence="1" id="KW-0175">Coiled coil</keyword>
<dbReference type="Proteomes" id="UP000241890">
    <property type="component" value="Unassembled WGS sequence"/>
</dbReference>
<feature type="region of interest" description="Disordered" evidence="2">
    <location>
        <begin position="457"/>
        <end position="476"/>
    </location>
</feature>
<feature type="compositionally biased region" description="Low complexity" evidence="2">
    <location>
        <begin position="271"/>
        <end position="280"/>
    </location>
</feature>
<feature type="compositionally biased region" description="Low complexity" evidence="2">
    <location>
        <begin position="287"/>
        <end position="298"/>
    </location>
</feature>
<dbReference type="EMBL" id="BEYU01000036">
    <property type="protein sequence ID" value="GBG27832.1"/>
    <property type="molecule type" value="Genomic_DNA"/>
</dbReference>
<protein>
    <submittedName>
        <fullName evidence="3">Uncharacterized protein</fullName>
    </submittedName>
</protein>
<proteinExistence type="predicted"/>
<dbReference type="InParanoid" id="A0A2R5G9V4"/>
<feature type="compositionally biased region" description="Basic and acidic residues" evidence="2">
    <location>
        <begin position="32"/>
        <end position="44"/>
    </location>
</feature>
<gene>
    <name evidence="3" type="ORF">FCC1311_040552</name>
</gene>
<dbReference type="AlphaFoldDB" id="A0A2R5G9V4"/>